<comment type="caution">
    <text evidence="3">The sequence shown here is derived from an EMBL/GenBank/DDBJ whole genome shotgun (WGS) entry which is preliminary data.</text>
</comment>
<dbReference type="InterPro" id="IPR025326">
    <property type="entry name" value="DUF4232"/>
</dbReference>
<name>A0A7Y7IIJ7_9MICC</name>
<keyword evidence="4" id="KW-1185">Reference proteome</keyword>
<dbReference type="AlphaFoldDB" id="A0A7Y7IIJ7"/>
<sequence length="237" mass="23337">MTSAQKHLPGKSPLRPAAAATPTPRHRASALLGLAAVLGLALAGCGTPSGGTASDGTATTPAATTSAPAGTTASSMDSTARPMESTAPHVSASATTAAPALCTAASLRGALDDTGGGAAGHIYMKLILTNKSSTACILNGYPGVSLVKTGSTAAIGAPADRDTSAPSKGPITLVPGKSATAVLVYTQAGNYQDCQRVQAASVLVYPPSAYDHLAIPHPLTACSNKGDHLLKIGAFQP</sequence>
<protein>
    <submittedName>
        <fullName evidence="3">DUF4232 domain-containing protein</fullName>
    </submittedName>
</protein>
<feature type="domain" description="DUF4232" evidence="2">
    <location>
        <begin position="102"/>
        <end position="236"/>
    </location>
</feature>
<dbReference type="RefSeq" id="WP_176635481.1">
    <property type="nucleotide sequence ID" value="NZ_JAAMFM010000019.1"/>
</dbReference>
<feature type="region of interest" description="Disordered" evidence="1">
    <location>
        <begin position="1"/>
        <end position="25"/>
    </location>
</feature>
<dbReference type="Pfam" id="PF14016">
    <property type="entry name" value="DUF4232"/>
    <property type="match status" value="1"/>
</dbReference>
<gene>
    <name evidence="3" type="ORF">G6034_12725</name>
</gene>
<proteinExistence type="predicted"/>
<organism evidence="3 4">
    <name type="scientific">Arthrobacter wenxiniae</name>
    <dbReference type="NCBI Taxonomy" id="2713570"/>
    <lineage>
        <taxon>Bacteria</taxon>
        <taxon>Bacillati</taxon>
        <taxon>Actinomycetota</taxon>
        <taxon>Actinomycetes</taxon>
        <taxon>Micrococcales</taxon>
        <taxon>Micrococcaceae</taxon>
        <taxon>Arthrobacter</taxon>
    </lineage>
</organism>
<feature type="compositionally biased region" description="Low complexity" evidence="1">
    <location>
        <begin position="50"/>
        <end position="75"/>
    </location>
</feature>
<dbReference type="EMBL" id="JAAMFM010000019">
    <property type="protein sequence ID" value="NVM95760.1"/>
    <property type="molecule type" value="Genomic_DNA"/>
</dbReference>
<evidence type="ECO:0000313" key="4">
    <source>
        <dbReference type="Proteomes" id="UP000543556"/>
    </source>
</evidence>
<accession>A0A7Y7IIJ7</accession>
<feature type="region of interest" description="Disordered" evidence="1">
    <location>
        <begin position="50"/>
        <end position="92"/>
    </location>
</feature>
<feature type="compositionally biased region" description="Low complexity" evidence="1">
    <location>
        <begin position="15"/>
        <end position="25"/>
    </location>
</feature>
<evidence type="ECO:0000259" key="2">
    <source>
        <dbReference type="Pfam" id="PF14016"/>
    </source>
</evidence>
<dbReference type="Proteomes" id="UP000543556">
    <property type="component" value="Unassembled WGS sequence"/>
</dbReference>
<reference evidence="3 4" key="1">
    <citation type="submission" date="2020-02" db="EMBL/GenBank/DDBJ databases">
        <title>Genome sequence of strain AETb3-4.</title>
        <authorList>
            <person name="Gao J."/>
            <person name="Zhang X."/>
        </authorList>
    </citation>
    <scope>NUCLEOTIDE SEQUENCE [LARGE SCALE GENOMIC DNA]</scope>
    <source>
        <strain evidence="3 4">AETb3-4</strain>
    </source>
</reference>
<evidence type="ECO:0000313" key="3">
    <source>
        <dbReference type="EMBL" id="NVM95760.1"/>
    </source>
</evidence>
<evidence type="ECO:0000256" key="1">
    <source>
        <dbReference type="SAM" id="MobiDB-lite"/>
    </source>
</evidence>